<dbReference type="PANTHER" id="PTHR33392">
    <property type="entry name" value="POLYISOPRENYL-TEICHOIC ACID--PEPTIDOGLYCAN TEICHOIC ACID TRANSFERASE TAGU"/>
    <property type="match status" value="1"/>
</dbReference>
<dbReference type="InterPro" id="IPR004474">
    <property type="entry name" value="LytR_CpsA_psr"/>
</dbReference>
<organism evidence="4 5">
    <name type="scientific">Deinococcus hopiensis KR-140</name>
    <dbReference type="NCBI Taxonomy" id="695939"/>
    <lineage>
        <taxon>Bacteria</taxon>
        <taxon>Thermotogati</taxon>
        <taxon>Deinococcota</taxon>
        <taxon>Deinococci</taxon>
        <taxon>Deinococcales</taxon>
        <taxon>Deinococcaceae</taxon>
        <taxon>Deinococcus</taxon>
    </lineage>
</organism>
<dbReference type="AlphaFoldDB" id="A0A1W1UBP8"/>
<evidence type="ECO:0000313" key="5">
    <source>
        <dbReference type="Proteomes" id="UP000192582"/>
    </source>
</evidence>
<dbReference type="Gene3D" id="3.40.630.190">
    <property type="entry name" value="LCP protein"/>
    <property type="match status" value="1"/>
</dbReference>
<evidence type="ECO:0000259" key="2">
    <source>
        <dbReference type="Pfam" id="PF03816"/>
    </source>
</evidence>
<sequence>MPTALLVQRSLVFTLAVFLAFTPLLSSVGAVTRPATVAGQTTSPHTQRFALAPRPPTRSVNYLIAGVAPDYRAPGVRAPENFRGNTDSLLLVQLDPVSNTVRTLSLPRDTRVWLPGHGWRKLNSALPRLGPNGMVRAVETLTGLRIQAYVLVNLNGVRHLTEALGGVDIYVPQDMTYDDKAAGLHIRLKKGWRHLSGTQAEQFVRFRKDAMGDIGRLQRQQTFVKALARRLLAPAGALRLSALPQTLKQDVRTNASASDIGAALGMALHWPRVETFLLPGRFLTVNHASYWGVEAAAARRTLGNFSRAGTSVPITRDVRTLRIILVNTSGTSAQLTNAQVRLRRAGYRNVTVSQREVPPGRASAVLSNENVNEAKRVRRDLGFGEASVSGQGSVYADVTVWVGRDAVPTAPIAAGKRK</sequence>
<dbReference type="InterPro" id="IPR027381">
    <property type="entry name" value="LytR/CpsA/Psr_C"/>
</dbReference>
<accession>A0A1W1UBP8</accession>
<proteinExistence type="inferred from homology"/>
<dbReference type="STRING" id="695939.SAMN00790413_06684"/>
<comment type="similarity">
    <text evidence="1">Belongs to the LytR/CpsA/Psr (LCP) family.</text>
</comment>
<evidence type="ECO:0000313" key="4">
    <source>
        <dbReference type="EMBL" id="SMB78497.1"/>
    </source>
</evidence>
<dbReference type="Proteomes" id="UP000192582">
    <property type="component" value="Unassembled WGS sequence"/>
</dbReference>
<dbReference type="RefSeq" id="WP_170928376.1">
    <property type="nucleotide sequence ID" value="NZ_FWWU01000002.1"/>
</dbReference>
<dbReference type="NCBIfam" id="TIGR00350">
    <property type="entry name" value="lytR_cpsA_psr"/>
    <property type="match status" value="1"/>
</dbReference>
<dbReference type="EMBL" id="FWWU01000002">
    <property type="protein sequence ID" value="SMB78497.1"/>
    <property type="molecule type" value="Genomic_DNA"/>
</dbReference>
<dbReference type="Pfam" id="PF03816">
    <property type="entry name" value="LytR_cpsA_psr"/>
    <property type="match status" value="1"/>
</dbReference>
<protein>
    <submittedName>
        <fullName evidence="4">Transcriptional attenuator, LytR family</fullName>
    </submittedName>
</protein>
<name>A0A1W1UBP8_9DEIO</name>
<gene>
    <name evidence="4" type="ORF">SAMN00790413_06684</name>
</gene>
<reference evidence="4 5" key="1">
    <citation type="submission" date="2017-04" db="EMBL/GenBank/DDBJ databases">
        <authorList>
            <person name="Afonso C.L."/>
            <person name="Miller P.J."/>
            <person name="Scott M.A."/>
            <person name="Spackman E."/>
            <person name="Goraichik I."/>
            <person name="Dimitrov K.M."/>
            <person name="Suarez D.L."/>
            <person name="Swayne D.E."/>
        </authorList>
    </citation>
    <scope>NUCLEOTIDE SEQUENCE [LARGE SCALE GENOMIC DNA]</scope>
    <source>
        <strain evidence="4 5">KR-140</strain>
    </source>
</reference>
<keyword evidence="5" id="KW-1185">Reference proteome</keyword>
<dbReference type="Pfam" id="PF13399">
    <property type="entry name" value="LytR_C"/>
    <property type="match status" value="1"/>
</dbReference>
<evidence type="ECO:0000259" key="3">
    <source>
        <dbReference type="Pfam" id="PF13399"/>
    </source>
</evidence>
<feature type="domain" description="Cell envelope-related transcriptional attenuator" evidence="2">
    <location>
        <begin position="85"/>
        <end position="231"/>
    </location>
</feature>
<dbReference type="InterPro" id="IPR050922">
    <property type="entry name" value="LytR/CpsA/Psr_CW_biosynth"/>
</dbReference>
<feature type="domain" description="LytR/CpsA/Psr regulator C-terminal" evidence="3">
    <location>
        <begin position="321"/>
        <end position="405"/>
    </location>
</feature>
<dbReference type="PANTHER" id="PTHR33392:SF6">
    <property type="entry name" value="POLYISOPRENYL-TEICHOIC ACID--PEPTIDOGLYCAN TEICHOIC ACID TRANSFERASE TAGU"/>
    <property type="match status" value="1"/>
</dbReference>
<evidence type="ECO:0000256" key="1">
    <source>
        <dbReference type="ARBA" id="ARBA00006068"/>
    </source>
</evidence>